<dbReference type="CDD" id="cd19756">
    <property type="entry name" value="Bbox2"/>
    <property type="match status" value="1"/>
</dbReference>
<dbReference type="GO" id="GO:0060340">
    <property type="term" value="P:positive regulation of type I interferon-mediated signaling pathway"/>
    <property type="evidence" value="ECO:0007669"/>
    <property type="project" value="TreeGrafter"/>
</dbReference>
<sequence length="452" mass="51469">MDSDKVERLRERLLHCSVCMDEYRDPRILPCHHTLCLECIESVVQSSSITGRLFRCPQCRSDVCVPAGGIKDLPINFYIISLQDELGSTGYSGTCDICRKEWLVTQFRCIDCDQDICRFCIHAHRLETHTDPPKILRVESTASPNQLSSYQTCSEHPNETLQLFCSTCNQAICISCSCNTHKRHKVMPVGVKLQEAQIFLQQELDKLTSEKRVVVKAGRELERAREKVVETCNKAILNLDAEAHQACEMIMCKKAGVVKDILLSEKNQIGNIDSALKDFKSYVQSLERGLDFLLDLQDSDICLEVVDTYNDFSRRLKAARDGFVSKEINISEIQFSPTGWKKMVDFNFGLSRKFYHFGNLGNLSAKSLNLSFNSKSMDIILKPRAIIRIIESFVFKKFLQFIVALLFCQLLFYIADVTGLFDSMTDMFSIVFTQVMALWCILSNTLDEALKS</sequence>
<dbReference type="SMART" id="SM00184">
    <property type="entry name" value="RING"/>
    <property type="match status" value="2"/>
</dbReference>
<dbReference type="PROSITE" id="PS50119">
    <property type="entry name" value="ZF_BBOX"/>
    <property type="match status" value="1"/>
</dbReference>
<evidence type="ECO:0000259" key="7">
    <source>
        <dbReference type="PROSITE" id="PS50119"/>
    </source>
</evidence>
<keyword evidence="5" id="KW-0812">Transmembrane</keyword>
<dbReference type="Pfam" id="PF13445">
    <property type="entry name" value="zf-RING_UBOX"/>
    <property type="match status" value="1"/>
</dbReference>
<keyword evidence="5" id="KW-0472">Membrane</keyword>
<keyword evidence="2 4" id="KW-0863">Zinc-finger</keyword>
<evidence type="ECO:0000256" key="3">
    <source>
        <dbReference type="ARBA" id="ARBA00022833"/>
    </source>
</evidence>
<dbReference type="Gene3D" id="3.30.40.10">
    <property type="entry name" value="Zinc/RING finger domain, C3HC4 (zinc finger)"/>
    <property type="match status" value="1"/>
</dbReference>
<dbReference type="STRING" id="188477.A0A3S1CCZ3"/>
<dbReference type="GO" id="GO:0005654">
    <property type="term" value="C:nucleoplasm"/>
    <property type="evidence" value="ECO:0007669"/>
    <property type="project" value="TreeGrafter"/>
</dbReference>
<keyword evidence="3" id="KW-0862">Zinc</keyword>
<dbReference type="GO" id="GO:0045087">
    <property type="term" value="P:innate immune response"/>
    <property type="evidence" value="ECO:0007669"/>
    <property type="project" value="TreeGrafter"/>
</dbReference>
<dbReference type="InterPro" id="IPR047153">
    <property type="entry name" value="TRIM45/56/19-like"/>
</dbReference>
<feature type="transmembrane region" description="Helical" evidence="5">
    <location>
        <begin position="398"/>
        <end position="415"/>
    </location>
</feature>
<dbReference type="Pfam" id="PF00643">
    <property type="entry name" value="zf-B_box"/>
    <property type="match status" value="1"/>
</dbReference>
<gene>
    <name evidence="8" type="ORF">EGW08_002868</name>
</gene>
<dbReference type="GO" id="GO:0008270">
    <property type="term" value="F:zinc ion binding"/>
    <property type="evidence" value="ECO:0007669"/>
    <property type="project" value="UniProtKB-KW"/>
</dbReference>
<evidence type="ECO:0000256" key="1">
    <source>
        <dbReference type="ARBA" id="ARBA00022723"/>
    </source>
</evidence>
<evidence type="ECO:0000259" key="6">
    <source>
        <dbReference type="PROSITE" id="PS50089"/>
    </source>
</evidence>
<feature type="transmembrane region" description="Helical" evidence="5">
    <location>
        <begin position="427"/>
        <end position="446"/>
    </location>
</feature>
<keyword evidence="9" id="KW-1185">Reference proteome</keyword>
<dbReference type="InterPro" id="IPR000315">
    <property type="entry name" value="Znf_B-box"/>
</dbReference>
<evidence type="ECO:0000313" key="8">
    <source>
        <dbReference type="EMBL" id="RUS89348.1"/>
    </source>
</evidence>
<keyword evidence="5" id="KW-1133">Transmembrane helix</keyword>
<protein>
    <recommendedName>
        <fullName evidence="10">RING-type domain-containing protein</fullName>
    </recommendedName>
</protein>
<dbReference type="InterPro" id="IPR001841">
    <property type="entry name" value="Znf_RING"/>
</dbReference>
<dbReference type="AlphaFoldDB" id="A0A3S1CCZ3"/>
<dbReference type="PANTHER" id="PTHR25462">
    <property type="entry name" value="BONUS, ISOFORM C-RELATED"/>
    <property type="match status" value="1"/>
</dbReference>
<proteinExistence type="predicted"/>
<dbReference type="InterPro" id="IPR027370">
    <property type="entry name" value="Znf-RING_euk"/>
</dbReference>
<dbReference type="SUPFAM" id="SSF57845">
    <property type="entry name" value="B-box zinc-binding domain"/>
    <property type="match status" value="1"/>
</dbReference>
<dbReference type="EMBL" id="RQTK01000058">
    <property type="protein sequence ID" value="RUS89348.1"/>
    <property type="molecule type" value="Genomic_DNA"/>
</dbReference>
<organism evidence="8 9">
    <name type="scientific">Elysia chlorotica</name>
    <name type="common">Eastern emerald elysia</name>
    <name type="synonym">Sea slug</name>
    <dbReference type="NCBI Taxonomy" id="188477"/>
    <lineage>
        <taxon>Eukaryota</taxon>
        <taxon>Metazoa</taxon>
        <taxon>Spiralia</taxon>
        <taxon>Lophotrochozoa</taxon>
        <taxon>Mollusca</taxon>
        <taxon>Gastropoda</taxon>
        <taxon>Heterobranchia</taxon>
        <taxon>Euthyneura</taxon>
        <taxon>Panpulmonata</taxon>
        <taxon>Sacoglossa</taxon>
        <taxon>Placobranchoidea</taxon>
        <taxon>Plakobranchidae</taxon>
        <taxon>Elysia</taxon>
    </lineage>
</organism>
<name>A0A3S1CCZ3_ELYCH</name>
<dbReference type="PANTHER" id="PTHR25462:SF299">
    <property type="entry name" value="E3 UBIQUITIN-PROTEIN LIGASE TRIM56"/>
    <property type="match status" value="1"/>
</dbReference>
<dbReference type="SMART" id="SM00336">
    <property type="entry name" value="BBOX"/>
    <property type="match status" value="1"/>
</dbReference>
<dbReference type="Gene3D" id="3.30.160.60">
    <property type="entry name" value="Classic Zinc Finger"/>
    <property type="match status" value="1"/>
</dbReference>
<feature type="domain" description="RING-type" evidence="6">
    <location>
        <begin position="16"/>
        <end position="60"/>
    </location>
</feature>
<dbReference type="OrthoDB" id="264520at2759"/>
<feature type="domain" description="B box-type" evidence="7">
    <location>
        <begin position="148"/>
        <end position="189"/>
    </location>
</feature>
<evidence type="ECO:0000256" key="4">
    <source>
        <dbReference type="PROSITE-ProRule" id="PRU00024"/>
    </source>
</evidence>
<comment type="caution">
    <text evidence="8">The sequence shown here is derived from an EMBL/GenBank/DDBJ whole genome shotgun (WGS) entry which is preliminary data.</text>
</comment>
<reference evidence="8 9" key="1">
    <citation type="submission" date="2019-01" db="EMBL/GenBank/DDBJ databases">
        <title>A draft genome assembly of the solar-powered sea slug Elysia chlorotica.</title>
        <authorList>
            <person name="Cai H."/>
            <person name="Li Q."/>
            <person name="Fang X."/>
            <person name="Li J."/>
            <person name="Curtis N.E."/>
            <person name="Altenburger A."/>
            <person name="Shibata T."/>
            <person name="Feng M."/>
            <person name="Maeda T."/>
            <person name="Schwartz J.A."/>
            <person name="Shigenobu S."/>
            <person name="Lundholm N."/>
            <person name="Nishiyama T."/>
            <person name="Yang H."/>
            <person name="Hasebe M."/>
            <person name="Li S."/>
            <person name="Pierce S.K."/>
            <person name="Wang J."/>
        </authorList>
    </citation>
    <scope>NUCLEOTIDE SEQUENCE [LARGE SCALE GENOMIC DNA]</scope>
    <source>
        <strain evidence="8">EC2010</strain>
        <tissue evidence="8">Whole organism of an adult</tissue>
    </source>
</reference>
<keyword evidence="1" id="KW-0479">Metal-binding</keyword>
<evidence type="ECO:0008006" key="10">
    <source>
        <dbReference type="Google" id="ProtNLM"/>
    </source>
</evidence>
<dbReference type="InterPro" id="IPR017907">
    <property type="entry name" value="Znf_RING_CS"/>
</dbReference>
<dbReference type="PROSITE" id="PS50089">
    <property type="entry name" value="ZF_RING_2"/>
    <property type="match status" value="1"/>
</dbReference>
<accession>A0A3S1CCZ3</accession>
<dbReference type="PROSITE" id="PS00518">
    <property type="entry name" value="ZF_RING_1"/>
    <property type="match status" value="1"/>
</dbReference>
<dbReference type="InterPro" id="IPR013083">
    <property type="entry name" value="Znf_RING/FYVE/PHD"/>
</dbReference>
<dbReference type="SUPFAM" id="SSF57850">
    <property type="entry name" value="RING/U-box"/>
    <property type="match status" value="1"/>
</dbReference>
<dbReference type="Proteomes" id="UP000271974">
    <property type="component" value="Unassembled WGS sequence"/>
</dbReference>
<evidence type="ECO:0000256" key="5">
    <source>
        <dbReference type="SAM" id="Phobius"/>
    </source>
</evidence>
<evidence type="ECO:0000313" key="9">
    <source>
        <dbReference type="Proteomes" id="UP000271974"/>
    </source>
</evidence>
<evidence type="ECO:0000256" key="2">
    <source>
        <dbReference type="ARBA" id="ARBA00022771"/>
    </source>
</evidence>
<dbReference type="GO" id="GO:0061630">
    <property type="term" value="F:ubiquitin protein ligase activity"/>
    <property type="evidence" value="ECO:0007669"/>
    <property type="project" value="TreeGrafter"/>
</dbReference>